<dbReference type="InParanoid" id="A7RRG0"/>
<dbReference type="HOGENOM" id="CLU_928435_0_0_1"/>
<organism evidence="3 4">
    <name type="scientific">Nematostella vectensis</name>
    <name type="common">Starlet sea anemone</name>
    <dbReference type="NCBI Taxonomy" id="45351"/>
    <lineage>
        <taxon>Eukaryota</taxon>
        <taxon>Metazoa</taxon>
        <taxon>Cnidaria</taxon>
        <taxon>Anthozoa</taxon>
        <taxon>Hexacorallia</taxon>
        <taxon>Actiniaria</taxon>
        <taxon>Edwardsiidae</taxon>
        <taxon>Nematostella</taxon>
    </lineage>
</organism>
<keyword evidence="4" id="KW-1185">Reference proteome</keyword>
<feature type="region of interest" description="Disordered" evidence="1">
    <location>
        <begin position="1"/>
        <end position="20"/>
    </location>
</feature>
<dbReference type="PANTHER" id="PTHR36981">
    <property type="entry name" value="ZGC:195170"/>
    <property type="match status" value="1"/>
</dbReference>
<evidence type="ECO:0000313" key="4">
    <source>
        <dbReference type="Proteomes" id="UP000001593"/>
    </source>
</evidence>
<sequence>MEESIEEEIERRTPDRQSVQARTSCNCKSTCSRKRVEDGARARGCPCKGANKHCNSSCKCGTRSKPCQNKESTTREVHSTYGPGPRTTRKSEEEEMKEANRQVKEFIDTLDFETIKSLCAKSLQRGVGSMEFIDSLLVMEDDDNDREEENLGLAMEPMDVAGPSTHPQGPTAVGITPAPRPPGEPLPDWCKCGNCREMPQQIENVCCGKRNCESTKAKFGKLCLDVEVLSLGIRSSADIRNDWHDSSARAFRKAGYRNYILDKHGYLGKRKRRVAPSCIVWQIRHHYPTRTGIYMGFREN</sequence>
<dbReference type="Pfam" id="PF20478">
    <property type="entry name" value="P2RX7_C"/>
    <property type="match status" value="1"/>
</dbReference>
<evidence type="ECO:0000256" key="1">
    <source>
        <dbReference type="SAM" id="MobiDB-lite"/>
    </source>
</evidence>
<dbReference type="PANTHER" id="PTHR36981:SF3">
    <property type="entry name" value="UBIQUITIN-LIKE PROTEASE FAMILY PROFILE DOMAIN-CONTAINING PROTEIN"/>
    <property type="match status" value="1"/>
</dbReference>
<dbReference type="eggNOG" id="ENOG502SE17">
    <property type="taxonomic scope" value="Eukaryota"/>
</dbReference>
<gene>
    <name evidence="3" type="ORF">NEMVEDRAFT_v1g201018</name>
</gene>
<dbReference type="OMA" id="HERNAYG"/>
<feature type="compositionally biased region" description="Polar residues" evidence="1">
    <location>
        <begin position="53"/>
        <end position="71"/>
    </location>
</feature>
<dbReference type="EMBL" id="DS469531">
    <property type="protein sequence ID" value="EDO46004.1"/>
    <property type="molecule type" value="Genomic_DNA"/>
</dbReference>
<name>A7RRG0_NEMVE</name>
<feature type="domain" description="P2X purinoreceptor 7 intracellular" evidence="2">
    <location>
        <begin position="176"/>
        <end position="298"/>
    </location>
</feature>
<dbReference type="AlphaFoldDB" id="A7RRG0"/>
<dbReference type="PhylomeDB" id="A7RRG0"/>
<evidence type="ECO:0000259" key="2">
    <source>
        <dbReference type="Pfam" id="PF20478"/>
    </source>
</evidence>
<feature type="region of interest" description="Disordered" evidence="1">
    <location>
        <begin position="49"/>
        <end position="95"/>
    </location>
</feature>
<evidence type="ECO:0000313" key="3">
    <source>
        <dbReference type="EMBL" id="EDO46004.1"/>
    </source>
</evidence>
<dbReference type="InterPro" id="IPR046815">
    <property type="entry name" value="P2RX7_C"/>
</dbReference>
<dbReference type="Proteomes" id="UP000001593">
    <property type="component" value="Unassembled WGS sequence"/>
</dbReference>
<dbReference type="KEGG" id="nve:5518084"/>
<protein>
    <recommendedName>
        <fullName evidence="2">P2X purinoreceptor 7 intracellular domain-containing protein</fullName>
    </recommendedName>
</protein>
<reference evidence="3 4" key="1">
    <citation type="journal article" date="2007" name="Science">
        <title>Sea anemone genome reveals ancestral eumetazoan gene repertoire and genomic organization.</title>
        <authorList>
            <person name="Putnam N.H."/>
            <person name="Srivastava M."/>
            <person name="Hellsten U."/>
            <person name="Dirks B."/>
            <person name="Chapman J."/>
            <person name="Salamov A."/>
            <person name="Terry A."/>
            <person name="Shapiro H."/>
            <person name="Lindquist E."/>
            <person name="Kapitonov V.V."/>
            <person name="Jurka J."/>
            <person name="Genikhovich G."/>
            <person name="Grigoriev I.V."/>
            <person name="Lucas S.M."/>
            <person name="Steele R.E."/>
            <person name="Finnerty J.R."/>
            <person name="Technau U."/>
            <person name="Martindale M.Q."/>
            <person name="Rokhsar D.S."/>
        </authorList>
    </citation>
    <scope>NUCLEOTIDE SEQUENCE [LARGE SCALE GENOMIC DNA]</scope>
    <source>
        <strain evidence="4">CH2 X CH6</strain>
    </source>
</reference>
<proteinExistence type="predicted"/>
<accession>A7RRG0</accession>